<dbReference type="EMBL" id="JAVLVU010000001">
    <property type="protein sequence ID" value="MDT3401799.1"/>
    <property type="molecule type" value="Genomic_DNA"/>
</dbReference>
<name>A0ABU3GPU4_9SPHI</name>
<accession>A0ABU3GPU4</accession>
<evidence type="ECO:0000313" key="4">
    <source>
        <dbReference type="Proteomes" id="UP001258315"/>
    </source>
</evidence>
<feature type="signal peptide" evidence="2">
    <location>
        <begin position="1"/>
        <end position="24"/>
    </location>
</feature>
<proteinExistence type="predicted"/>
<keyword evidence="2" id="KW-0732">Signal</keyword>
<evidence type="ECO:0000256" key="1">
    <source>
        <dbReference type="SAM" id="MobiDB-lite"/>
    </source>
</evidence>
<feature type="region of interest" description="Disordered" evidence="1">
    <location>
        <begin position="31"/>
        <end position="54"/>
    </location>
</feature>
<evidence type="ECO:0000313" key="3">
    <source>
        <dbReference type="EMBL" id="MDT3401799.1"/>
    </source>
</evidence>
<dbReference type="Proteomes" id="UP001258315">
    <property type="component" value="Unassembled WGS sequence"/>
</dbReference>
<dbReference type="RefSeq" id="WP_311947756.1">
    <property type="nucleotide sequence ID" value="NZ_JAVLVU010000001.1"/>
</dbReference>
<evidence type="ECO:0000256" key="2">
    <source>
        <dbReference type="SAM" id="SignalP"/>
    </source>
</evidence>
<dbReference type="SMART" id="SM00710">
    <property type="entry name" value="PbH1"/>
    <property type="match status" value="4"/>
</dbReference>
<comment type="caution">
    <text evidence="3">The sequence shown here is derived from an EMBL/GenBank/DDBJ whole genome shotgun (WGS) entry which is preliminary data.</text>
</comment>
<sequence>MKKFFSFRALFLKVTAIAVIVAIASCKKTDKAETKDSPTETETAKQVAASPYPNEVRQSGSNYIWRINNADVGTTNSLATAINNCIGTGNREVHVIVGGTLSSQINLQPGLTLYCHNVIFNKNHTGYGFFRDGSGGIKIYDMTLNNNTNMGIRTSRASDIYIQNVKIYGGSIGIRIDSHPSRPYEEGRWVYNVHIQDCRFENGSSHGLETYSVDGFKAYGIVARNMGECGVLLNQTKNGTIGTVTAYRCSYGGGYAGLRYANNCSNITASMLNADQCGRGYFVLTGSNNCRLNNCRITGATNIGIWLENVVNCAVIAGCNNSGTAVTGSGSYANVSNTCN</sequence>
<evidence type="ECO:0008006" key="5">
    <source>
        <dbReference type="Google" id="ProtNLM"/>
    </source>
</evidence>
<dbReference type="PROSITE" id="PS51257">
    <property type="entry name" value="PROKAR_LIPOPROTEIN"/>
    <property type="match status" value="1"/>
</dbReference>
<organism evidence="3 4">
    <name type="scientific">Mucilaginibacter terrae</name>
    <dbReference type="NCBI Taxonomy" id="1955052"/>
    <lineage>
        <taxon>Bacteria</taxon>
        <taxon>Pseudomonadati</taxon>
        <taxon>Bacteroidota</taxon>
        <taxon>Sphingobacteriia</taxon>
        <taxon>Sphingobacteriales</taxon>
        <taxon>Sphingobacteriaceae</taxon>
        <taxon>Mucilaginibacter</taxon>
    </lineage>
</organism>
<dbReference type="InterPro" id="IPR011050">
    <property type="entry name" value="Pectin_lyase_fold/virulence"/>
</dbReference>
<dbReference type="InterPro" id="IPR012334">
    <property type="entry name" value="Pectin_lyas_fold"/>
</dbReference>
<reference evidence="4" key="1">
    <citation type="submission" date="2023-07" db="EMBL/GenBank/DDBJ databases">
        <title>Functional and genomic diversity of the sorghum phyllosphere microbiome.</title>
        <authorList>
            <person name="Shade A."/>
        </authorList>
    </citation>
    <scope>NUCLEOTIDE SEQUENCE [LARGE SCALE GENOMIC DNA]</scope>
    <source>
        <strain evidence="4">SORGH_AS_0422</strain>
    </source>
</reference>
<dbReference type="SUPFAM" id="SSF51126">
    <property type="entry name" value="Pectin lyase-like"/>
    <property type="match status" value="1"/>
</dbReference>
<gene>
    <name evidence="3" type="ORF">QE417_000871</name>
</gene>
<feature type="chain" id="PRO_5046670990" description="Right-handed parallel beta-helix repeat-containing protein" evidence="2">
    <location>
        <begin position="25"/>
        <end position="340"/>
    </location>
</feature>
<keyword evidence="4" id="KW-1185">Reference proteome</keyword>
<dbReference type="InterPro" id="IPR006626">
    <property type="entry name" value="PbH1"/>
</dbReference>
<dbReference type="Gene3D" id="2.160.20.10">
    <property type="entry name" value="Single-stranded right-handed beta-helix, Pectin lyase-like"/>
    <property type="match status" value="1"/>
</dbReference>
<protein>
    <recommendedName>
        <fullName evidence="5">Right-handed parallel beta-helix repeat-containing protein</fullName>
    </recommendedName>
</protein>